<sequence length="344" mass="40610">MTKDQTSSSAQLAQALLLEQVRYFKSQLCAEHSSEYLQHLSHLIFQSLQQLKLNQVIDMQQLEMVVRRYAFEMQLGADLLEFIGEISKQIYLSALKSPSTLNDLVSDQQFDIWLAKFLELDNIRLYFNTFLRHSPAIEQLCHFIATSAIHHKLPRFLQPASGNESSTTLQARWQQNLKSFSHKHQQRIEQKIEDYLARLIQQQLAELSVLSNDDLEDLLRTLWDDVKDKTVYEYISKINPLDIEEFFVLVYEYWKELRQQPFIQNLVLRGVEVFYEFYRDDTLQDLFYGIGLNEQDIYTEVQRFYPKLIRVLDQEGLLEPLLVNVLSPFYARSETLSLIEQHQS</sequence>
<dbReference type="KEGG" id="asol:BEN76_00615"/>
<accession>A0A1P8EEG5</accession>
<dbReference type="Proteomes" id="UP000185674">
    <property type="component" value="Chromosome"/>
</dbReference>
<evidence type="ECO:0000313" key="2">
    <source>
        <dbReference type="Proteomes" id="UP000185674"/>
    </source>
</evidence>
<dbReference type="RefSeq" id="WP_076031951.1">
    <property type="nucleotide sequence ID" value="NZ_CP016896.1"/>
</dbReference>
<organism evidence="1 2">
    <name type="scientific">Acinetobacter soli</name>
    <dbReference type="NCBI Taxonomy" id="487316"/>
    <lineage>
        <taxon>Bacteria</taxon>
        <taxon>Pseudomonadati</taxon>
        <taxon>Pseudomonadota</taxon>
        <taxon>Gammaproteobacteria</taxon>
        <taxon>Moraxellales</taxon>
        <taxon>Moraxellaceae</taxon>
        <taxon>Acinetobacter</taxon>
    </lineage>
</organism>
<proteinExistence type="predicted"/>
<evidence type="ECO:0000313" key="1">
    <source>
        <dbReference type="EMBL" id="APV34598.1"/>
    </source>
</evidence>
<dbReference type="AlphaFoldDB" id="A0A1P8EEG5"/>
<dbReference type="EMBL" id="CP016896">
    <property type="protein sequence ID" value="APV34598.1"/>
    <property type="molecule type" value="Genomic_DNA"/>
</dbReference>
<name>A0A1P8EEG5_9GAMM</name>
<protein>
    <submittedName>
        <fullName evidence="1">Uncharacterized protein</fullName>
    </submittedName>
</protein>
<dbReference type="eggNOG" id="ENOG5032T7V">
    <property type="taxonomic scope" value="Bacteria"/>
</dbReference>
<dbReference type="STRING" id="487316.BEN76_00615"/>
<gene>
    <name evidence="1" type="ORF">BEN76_00615</name>
</gene>
<reference evidence="1 2" key="1">
    <citation type="submission" date="2016-08" db="EMBL/GenBank/DDBJ databases">
        <title>Complete genome sequence of Acinetobacter baylyi strain GFJ2.</title>
        <authorList>
            <person name="Tabata M."/>
            <person name="Kuboki S."/>
            <person name="Gibu N."/>
            <person name="Kinouchi Y."/>
            <person name="Vangnai A."/>
            <person name="Kasai D."/>
            <person name="Fukuda M."/>
        </authorList>
    </citation>
    <scope>NUCLEOTIDE SEQUENCE [LARGE SCALE GENOMIC DNA]</scope>
    <source>
        <strain evidence="1 2">GFJ2</strain>
    </source>
</reference>